<dbReference type="RefSeq" id="WP_343937738.1">
    <property type="nucleotide sequence ID" value="NZ_BAAABU010000021.1"/>
</dbReference>
<evidence type="ECO:0000256" key="2">
    <source>
        <dbReference type="ARBA" id="ARBA00022729"/>
    </source>
</evidence>
<evidence type="ECO:0000259" key="4">
    <source>
        <dbReference type="Pfam" id="PF13407"/>
    </source>
</evidence>
<evidence type="ECO:0000313" key="6">
    <source>
        <dbReference type="Proteomes" id="UP001500416"/>
    </source>
</evidence>
<dbReference type="PANTHER" id="PTHR30036:SF1">
    <property type="entry name" value="D-XYLOSE-BINDING PERIPLASMIC PROTEIN"/>
    <property type="match status" value="1"/>
</dbReference>
<evidence type="ECO:0000313" key="5">
    <source>
        <dbReference type="EMBL" id="GAA0253584.1"/>
    </source>
</evidence>
<dbReference type="InterPro" id="IPR028082">
    <property type="entry name" value="Peripla_BP_I"/>
</dbReference>
<protein>
    <submittedName>
        <fullName evidence="5">Substrate-binding domain-containing protein</fullName>
    </submittedName>
</protein>
<evidence type="ECO:0000256" key="1">
    <source>
        <dbReference type="ARBA" id="ARBA00004196"/>
    </source>
</evidence>
<comment type="subcellular location">
    <subcellularLocation>
        <location evidence="1">Cell envelope</location>
    </subcellularLocation>
</comment>
<dbReference type="EMBL" id="BAAABU010000021">
    <property type="protein sequence ID" value="GAA0253584.1"/>
    <property type="molecule type" value="Genomic_DNA"/>
</dbReference>
<dbReference type="Gene3D" id="3.40.50.2300">
    <property type="match status" value="2"/>
</dbReference>
<dbReference type="Proteomes" id="UP001500416">
    <property type="component" value="Unassembled WGS sequence"/>
</dbReference>
<keyword evidence="6" id="KW-1185">Reference proteome</keyword>
<keyword evidence="2 3" id="KW-0732">Signal</keyword>
<dbReference type="PROSITE" id="PS51257">
    <property type="entry name" value="PROKAR_LIPOPROTEIN"/>
    <property type="match status" value="1"/>
</dbReference>
<gene>
    <name evidence="5" type="ORF">GCM10010492_62820</name>
</gene>
<feature type="signal peptide" evidence="3">
    <location>
        <begin position="1"/>
        <end position="19"/>
    </location>
</feature>
<accession>A0ABN0UKF8</accession>
<sequence>MRRLRGVVCCAVLVLTAAACGVDRKPAGGPEPVAPLQPGDKPVVGVILPDRDSSDRWEEQDRPLLESAFNFAGITPLIENAEGDEKKFQSIADDMIQRGVKVLMTTPLSTEGGATVERKAKQANIPVINYDRISLGGQADYYVSFDNLNVGELQAEGLLRCLGNKPGAQIIEIQGAPTDNNATLFADGQRRKLGPKYDAGALRLVKSQAIDQWDPVRGKAVFEQILDDNGGKVDGVVAANDGLAGAVIEVLKARGLAGKVPVTGQDATLEGLRAVLRGDQCMTVYKPIRDEAEAAARLAIAVARGDISGADDLATGNTRDLVSRRDVKSVLLGADLITKADVRRLVAESVVKSVDLCAGDVRPVCDELGILVN</sequence>
<feature type="chain" id="PRO_5045118147" evidence="3">
    <location>
        <begin position="20"/>
        <end position="373"/>
    </location>
</feature>
<feature type="domain" description="Periplasmic binding protein" evidence="4">
    <location>
        <begin position="45"/>
        <end position="305"/>
    </location>
</feature>
<dbReference type="SUPFAM" id="SSF53822">
    <property type="entry name" value="Periplasmic binding protein-like I"/>
    <property type="match status" value="1"/>
</dbReference>
<evidence type="ECO:0000256" key="3">
    <source>
        <dbReference type="SAM" id="SignalP"/>
    </source>
</evidence>
<dbReference type="InterPro" id="IPR050555">
    <property type="entry name" value="Bact_Solute-Bind_Prot2"/>
</dbReference>
<proteinExistence type="predicted"/>
<comment type="caution">
    <text evidence="5">The sequence shown here is derived from an EMBL/GenBank/DDBJ whole genome shotgun (WGS) entry which is preliminary data.</text>
</comment>
<dbReference type="Pfam" id="PF13407">
    <property type="entry name" value="Peripla_BP_4"/>
    <property type="match status" value="1"/>
</dbReference>
<organism evidence="5 6">
    <name type="scientific">Saccharothrix mutabilis subsp. mutabilis</name>
    <dbReference type="NCBI Taxonomy" id="66855"/>
    <lineage>
        <taxon>Bacteria</taxon>
        <taxon>Bacillati</taxon>
        <taxon>Actinomycetota</taxon>
        <taxon>Actinomycetes</taxon>
        <taxon>Pseudonocardiales</taxon>
        <taxon>Pseudonocardiaceae</taxon>
        <taxon>Saccharothrix</taxon>
    </lineage>
</organism>
<reference evidence="5 6" key="1">
    <citation type="journal article" date="2019" name="Int. J. Syst. Evol. Microbiol.">
        <title>The Global Catalogue of Microorganisms (GCM) 10K type strain sequencing project: providing services to taxonomists for standard genome sequencing and annotation.</title>
        <authorList>
            <consortium name="The Broad Institute Genomics Platform"/>
            <consortium name="The Broad Institute Genome Sequencing Center for Infectious Disease"/>
            <person name="Wu L."/>
            <person name="Ma J."/>
        </authorList>
    </citation>
    <scope>NUCLEOTIDE SEQUENCE [LARGE SCALE GENOMIC DNA]</scope>
    <source>
        <strain evidence="5 6">JCM 3380</strain>
    </source>
</reference>
<dbReference type="PANTHER" id="PTHR30036">
    <property type="entry name" value="D-XYLOSE-BINDING PERIPLASMIC PROTEIN"/>
    <property type="match status" value="1"/>
</dbReference>
<dbReference type="InterPro" id="IPR025997">
    <property type="entry name" value="SBP_2_dom"/>
</dbReference>
<name>A0ABN0UKF8_9PSEU</name>